<name>A0A8J4T939_9TREM</name>
<reference evidence="1" key="1">
    <citation type="submission" date="2019-05" db="EMBL/GenBank/DDBJ databases">
        <title>Annotation for the trematode Paragonimus heterotremus.</title>
        <authorList>
            <person name="Choi Y.-J."/>
        </authorList>
    </citation>
    <scope>NUCLEOTIDE SEQUENCE</scope>
    <source>
        <strain evidence="1">LC</strain>
    </source>
</reference>
<evidence type="ECO:0000313" key="2">
    <source>
        <dbReference type="Proteomes" id="UP000748531"/>
    </source>
</evidence>
<organism evidence="1 2">
    <name type="scientific">Paragonimus heterotremus</name>
    <dbReference type="NCBI Taxonomy" id="100268"/>
    <lineage>
        <taxon>Eukaryota</taxon>
        <taxon>Metazoa</taxon>
        <taxon>Spiralia</taxon>
        <taxon>Lophotrochozoa</taxon>
        <taxon>Platyhelminthes</taxon>
        <taxon>Trematoda</taxon>
        <taxon>Digenea</taxon>
        <taxon>Plagiorchiida</taxon>
        <taxon>Troglotremata</taxon>
        <taxon>Troglotrematidae</taxon>
        <taxon>Paragonimus</taxon>
    </lineage>
</organism>
<accession>A0A8J4T939</accession>
<dbReference type="Proteomes" id="UP000748531">
    <property type="component" value="Unassembled WGS sequence"/>
</dbReference>
<comment type="caution">
    <text evidence="1">The sequence shown here is derived from an EMBL/GenBank/DDBJ whole genome shotgun (WGS) entry which is preliminary data.</text>
</comment>
<gene>
    <name evidence="1" type="ORF">PHET_11234</name>
</gene>
<dbReference type="AlphaFoldDB" id="A0A8J4T939"/>
<proteinExistence type="predicted"/>
<protein>
    <submittedName>
        <fullName evidence="1">Uncharacterized protein</fullName>
    </submittedName>
</protein>
<dbReference type="EMBL" id="LUCH01010003">
    <property type="protein sequence ID" value="KAF5395877.1"/>
    <property type="molecule type" value="Genomic_DNA"/>
</dbReference>
<sequence>MSPVSNFLGNGEFFAWVRLVESEVSDTDDLFVPNIRVWTWSSGFRINVNGNTTPALYDNDRQPTFTATALITRRGQQANSYVDDCHSFLGDSDVAMWLMKQVGGLLPKGGFQRGMWVLDGSELLNTIQPQSAPTNCVKFWPNPYRFDVTWLFSGTQKPIGLWCVSP</sequence>
<keyword evidence="2" id="KW-1185">Reference proteome</keyword>
<evidence type="ECO:0000313" key="1">
    <source>
        <dbReference type="EMBL" id="KAF5395877.1"/>
    </source>
</evidence>